<dbReference type="GO" id="GO:0005509">
    <property type="term" value="F:calcium ion binding"/>
    <property type="evidence" value="ECO:0007669"/>
    <property type="project" value="InterPro"/>
</dbReference>
<evidence type="ECO:0000259" key="2">
    <source>
        <dbReference type="PROSITE" id="PS50086"/>
    </source>
</evidence>
<dbReference type="AlphaFoldDB" id="A0A167NZN0"/>
<dbReference type="PANTHER" id="PTHR47219:SF20">
    <property type="entry name" value="TBC1 DOMAIN FAMILY MEMBER 2B"/>
    <property type="match status" value="1"/>
</dbReference>
<dbReference type="Gene3D" id="1.10.10.750">
    <property type="entry name" value="Ypt/Rab-GAP domain of gyp1p, domain 1"/>
    <property type="match status" value="1"/>
</dbReference>
<name>A0A167NZN0_PHYB8</name>
<dbReference type="PROSITE" id="PS00018">
    <property type="entry name" value="EF_HAND_1"/>
    <property type="match status" value="1"/>
</dbReference>
<proteinExistence type="predicted"/>
<feature type="domain" description="EF-hand" evidence="3">
    <location>
        <begin position="567"/>
        <end position="602"/>
    </location>
</feature>
<accession>A0A167NZN0</accession>
<dbReference type="OrthoDB" id="17687at2759"/>
<reference evidence="5" key="1">
    <citation type="submission" date="2015-06" db="EMBL/GenBank/DDBJ databases">
        <title>Expansion of signal transduction pathways in fungi by whole-genome duplication.</title>
        <authorList>
            <consortium name="DOE Joint Genome Institute"/>
            <person name="Corrochano L.M."/>
            <person name="Kuo A."/>
            <person name="Marcet-Houben M."/>
            <person name="Polaino S."/>
            <person name="Salamov A."/>
            <person name="Villalobos J.M."/>
            <person name="Alvarez M.I."/>
            <person name="Avalos J."/>
            <person name="Benito E.P."/>
            <person name="Benoit I."/>
            <person name="Burger G."/>
            <person name="Camino L.P."/>
            <person name="Canovas D."/>
            <person name="Cerda-Olmedo E."/>
            <person name="Cheng J.-F."/>
            <person name="Dominguez A."/>
            <person name="Elias M."/>
            <person name="Eslava A.P."/>
            <person name="Glaser F."/>
            <person name="Grimwood J."/>
            <person name="Gutierrez G."/>
            <person name="Heitman J."/>
            <person name="Henrissat B."/>
            <person name="Iturriaga E.A."/>
            <person name="Lang B.F."/>
            <person name="Lavin J.L."/>
            <person name="Lee S."/>
            <person name="Li W."/>
            <person name="Lindquist E."/>
            <person name="Lopez-Garcia S."/>
            <person name="Luque E.M."/>
            <person name="Marcos A.T."/>
            <person name="Martin J."/>
            <person name="McCluskey K."/>
            <person name="Medina H.R."/>
            <person name="Miralles-Duran A."/>
            <person name="Miyazaki A."/>
            <person name="Munoz-Torres E."/>
            <person name="Oguiza J.A."/>
            <person name="Ohm R."/>
            <person name="Olmedo M."/>
            <person name="Orejas M."/>
            <person name="Ortiz-Castellanos L."/>
            <person name="Pisabarro A.G."/>
            <person name="Rodriguez-Romero J."/>
            <person name="Ruiz-Herrera J."/>
            <person name="Ruiz-Vazquez R."/>
            <person name="Sanz C."/>
            <person name="Schackwitz W."/>
            <person name="Schmutz J."/>
            <person name="Shahriari M."/>
            <person name="Shelest E."/>
            <person name="Silva-Franco F."/>
            <person name="Soanes D."/>
            <person name="Syed K."/>
            <person name="Tagua V.G."/>
            <person name="Talbot N.J."/>
            <person name="Thon M."/>
            <person name="De vries R.P."/>
            <person name="Wiebenga A."/>
            <person name="Yadav J.S."/>
            <person name="Braun E.L."/>
            <person name="Baker S."/>
            <person name="Garre V."/>
            <person name="Horwitz B."/>
            <person name="Torres-Martinez S."/>
            <person name="Idnurm A."/>
            <person name="Herrera-Estrella A."/>
            <person name="Gabaldon T."/>
            <person name="Grigoriev I.V."/>
        </authorList>
    </citation>
    <scope>NUCLEOTIDE SEQUENCE [LARGE SCALE GENOMIC DNA]</scope>
    <source>
        <strain evidence="5">NRRL 1555(-)</strain>
    </source>
</reference>
<feature type="non-terminal residue" evidence="4">
    <location>
        <position position="1"/>
    </location>
</feature>
<dbReference type="InterPro" id="IPR002048">
    <property type="entry name" value="EF_hand_dom"/>
</dbReference>
<dbReference type="SUPFAM" id="SSF47473">
    <property type="entry name" value="EF-hand"/>
    <property type="match status" value="1"/>
</dbReference>
<dbReference type="Gene3D" id="1.10.238.10">
    <property type="entry name" value="EF-hand"/>
    <property type="match status" value="1"/>
</dbReference>
<sequence length="648" mass="74838">YTGQLSLSESFLTFSSTEKGLFFETVLPLYAIRRVERVSDKDHVFSIKLVNWHHGTVVFHLNVTKQEYDTFSTELTTNLRQQIKFMKMMKQFMTTCASEALVNNKTPEEFDAIPGGLGLLFEFPGDPKKLKDRAKMREWKKIFLEHGRNLTVVKTPRFAKLVRFGLPNRLRGELWETCSGAIYQRFMNQGLYERLLEENKDKNSLSREEIEKDLNRSLPEYSAYQTPQGIDSLRRVLTAYSWKDPELGYCQAMNIVTSAILIYMSEEQAFFTLSVLCDEMLPGYYSTSMYGALLDQIIFELLLETTMPVLFNHFKKADIQLSVACLPWFLSLYINSMPLMYAFRVLDCFFMDGPRILFQIGLAILKINGDELMQATDDGAFINILKSYFNTLDDPLYPDSPSPKARTLTKFNALLLVAYREFNGITGEKITELRRSHQPKVVAGIGSFTKRSALRNLDHSGNLTKEEQSIVYDKFYNVLYYKKVTNEQKQQPRYDSRVDQASFELLMCSFAKWAKLSSDDQAFDQERQAKVSSHFMNRLFKQFDTNNMNSLSLQDVIIGIGSIVKGDHNSQIKLFFDLHDVDQDGYLSKEEILQFSETLLWLFRNTSDESHLNAVSTFLHNAFEYSETKQETDAIEDGEKYLSVASLR</sequence>
<dbReference type="GeneID" id="28989006"/>
<organism evidence="4 5">
    <name type="scientific">Phycomyces blakesleeanus (strain ATCC 8743b / DSM 1359 / FGSC 10004 / NBRC 33097 / NRRL 1555)</name>
    <dbReference type="NCBI Taxonomy" id="763407"/>
    <lineage>
        <taxon>Eukaryota</taxon>
        <taxon>Fungi</taxon>
        <taxon>Fungi incertae sedis</taxon>
        <taxon>Mucoromycota</taxon>
        <taxon>Mucoromycotina</taxon>
        <taxon>Mucoromycetes</taxon>
        <taxon>Mucorales</taxon>
        <taxon>Phycomycetaceae</taxon>
        <taxon>Phycomyces</taxon>
    </lineage>
</organism>
<dbReference type="PROSITE" id="PS50222">
    <property type="entry name" value="EF_HAND_2"/>
    <property type="match status" value="1"/>
</dbReference>
<dbReference type="FunFam" id="1.10.472.80:FF:000051">
    <property type="entry name" value="Probable MDR1-Mac1p interacting protein"/>
    <property type="match status" value="1"/>
</dbReference>
<dbReference type="GO" id="GO:0005096">
    <property type="term" value="F:GTPase activator activity"/>
    <property type="evidence" value="ECO:0007669"/>
    <property type="project" value="TreeGrafter"/>
</dbReference>
<dbReference type="EMBL" id="KV440975">
    <property type="protein sequence ID" value="OAD76954.1"/>
    <property type="molecule type" value="Genomic_DNA"/>
</dbReference>
<keyword evidence="1" id="KW-0106">Calcium</keyword>
<feature type="domain" description="Rab-GAP TBC" evidence="2">
    <location>
        <begin position="165"/>
        <end position="353"/>
    </location>
</feature>
<dbReference type="FunCoup" id="A0A167NZN0">
    <property type="interactions" value="180"/>
</dbReference>
<dbReference type="InterPro" id="IPR050302">
    <property type="entry name" value="Rab_GAP_TBC_domain"/>
</dbReference>
<dbReference type="Pfam" id="PF00566">
    <property type="entry name" value="RabGAP-TBC"/>
    <property type="match status" value="1"/>
</dbReference>
<evidence type="ECO:0000256" key="1">
    <source>
        <dbReference type="ARBA" id="ARBA00022837"/>
    </source>
</evidence>
<dbReference type="SMART" id="SM00054">
    <property type="entry name" value="EFh"/>
    <property type="match status" value="2"/>
</dbReference>
<protein>
    <recommendedName>
        <fullName evidence="6">Rab-GAP TBC domain-containing protein</fullName>
    </recommendedName>
</protein>
<dbReference type="InParanoid" id="A0A167NZN0"/>
<dbReference type="Proteomes" id="UP000077315">
    <property type="component" value="Unassembled WGS sequence"/>
</dbReference>
<gene>
    <name evidence="4" type="ORF">PHYBLDRAFT_109229</name>
</gene>
<dbReference type="SUPFAM" id="SSF47923">
    <property type="entry name" value="Ypt/Rab-GAP domain of gyp1p"/>
    <property type="match status" value="2"/>
</dbReference>
<dbReference type="InterPro" id="IPR011992">
    <property type="entry name" value="EF-hand-dom_pair"/>
</dbReference>
<dbReference type="InterPro" id="IPR000195">
    <property type="entry name" value="Rab-GAP-TBC_dom"/>
</dbReference>
<evidence type="ECO:0000313" key="4">
    <source>
        <dbReference type="EMBL" id="OAD76954.1"/>
    </source>
</evidence>
<dbReference type="STRING" id="763407.A0A167NZN0"/>
<dbReference type="InterPro" id="IPR018247">
    <property type="entry name" value="EF_Hand_1_Ca_BS"/>
</dbReference>
<dbReference type="RefSeq" id="XP_018294994.1">
    <property type="nucleotide sequence ID" value="XM_018428100.1"/>
</dbReference>
<dbReference type="GO" id="GO:0031267">
    <property type="term" value="F:small GTPase binding"/>
    <property type="evidence" value="ECO:0007669"/>
    <property type="project" value="TreeGrafter"/>
</dbReference>
<dbReference type="PANTHER" id="PTHR47219">
    <property type="entry name" value="RAB GTPASE-ACTIVATING PROTEIN 1-LIKE"/>
    <property type="match status" value="1"/>
</dbReference>
<dbReference type="InterPro" id="IPR035969">
    <property type="entry name" value="Rab-GAP_TBC_sf"/>
</dbReference>
<dbReference type="Gene3D" id="1.10.472.80">
    <property type="entry name" value="Ypt/Rab-GAP domain of gyp1p, domain 3"/>
    <property type="match status" value="1"/>
</dbReference>
<keyword evidence="5" id="KW-1185">Reference proteome</keyword>
<evidence type="ECO:0000313" key="5">
    <source>
        <dbReference type="Proteomes" id="UP000077315"/>
    </source>
</evidence>
<dbReference type="PROSITE" id="PS50086">
    <property type="entry name" value="TBC_RABGAP"/>
    <property type="match status" value="1"/>
</dbReference>
<evidence type="ECO:0008006" key="6">
    <source>
        <dbReference type="Google" id="ProtNLM"/>
    </source>
</evidence>
<dbReference type="FunFam" id="1.10.8.270:FF:000015">
    <property type="entry name" value="GTPase activating protein (Gyp2)"/>
    <property type="match status" value="1"/>
</dbReference>
<dbReference type="Gene3D" id="1.10.8.270">
    <property type="entry name" value="putative rabgap domain of human tbc1 domain family member 14 like domains"/>
    <property type="match status" value="1"/>
</dbReference>
<dbReference type="VEuPathDB" id="FungiDB:PHYBLDRAFT_109229"/>
<dbReference type="SMART" id="SM00164">
    <property type="entry name" value="TBC"/>
    <property type="match status" value="1"/>
</dbReference>
<evidence type="ECO:0000259" key="3">
    <source>
        <dbReference type="PROSITE" id="PS50222"/>
    </source>
</evidence>